<dbReference type="EMBL" id="BKCP01004428">
    <property type="protein sequence ID" value="GER31120.1"/>
    <property type="molecule type" value="Genomic_DNA"/>
</dbReference>
<dbReference type="Proteomes" id="UP000325081">
    <property type="component" value="Unassembled WGS sequence"/>
</dbReference>
<gene>
    <name evidence="1" type="ORF">STAS_07103</name>
</gene>
<protein>
    <submittedName>
        <fullName evidence="1">Pollen Ole e 1 allergen and extensin family protein</fullName>
    </submittedName>
</protein>
<sequence>MRRLWFDVRRLWCCCVGPRYRPPIRFDCCIQICGSGLTGATVADQRRKNLKRITARSFSSVGGGCELNLSFDEQRRSLSFDDRSFDDARGGRSGLELKVLEHPEGPEPPLLNDLCDERRLPIPGRKARIPRGSFRLVKSAAIFLDAIDKTIGRKEFIPQESDKAQYRVEMGTSQS</sequence>
<proteinExistence type="predicted"/>
<accession>A0A5A7PEK6</accession>
<evidence type="ECO:0000313" key="2">
    <source>
        <dbReference type="Proteomes" id="UP000325081"/>
    </source>
</evidence>
<comment type="caution">
    <text evidence="1">The sequence shown here is derived from an EMBL/GenBank/DDBJ whole genome shotgun (WGS) entry which is preliminary data.</text>
</comment>
<dbReference type="AlphaFoldDB" id="A0A5A7PEK6"/>
<keyword evidence="2" id="KW-1185">Reference proteome</keyword>
<name>A0A5A7PEK6_STRAF</name>
<evidence type="ECO:0000313" key="1">
    <source>
        <dbReference type="EMBL" id="GER31120.1"/>
    </source>
</evidence>
<reference evidence="2" key="1">
    <citation type="journal article" date="2019" name="Curr. Biol.">
        <title>Genome Sequence of Striga asiatica Provides Insight into the Evolution of Plant Parasitism.</title>
        <authorList>
            <person name="Yoshida S."/>
            <person name="Kim S."/>
            <person name="Wafula E.K."/>
            <person name="Tanskanen J."/>
            <person name="Kim Y.M."/>
            <person name="Honaas L."/>
            <person name="Yang Z."/>
            <person name="Spallek T."/>
            <person name="Conn C.E."/>
            <person name="Ichihashi Y."/>
            <person name="Cheong K."/>
            <person name="Cui S."/>
            <person name="Der J.P."/>
            <person name="Gundlach H."/>
            <person name="Jiao Y."/>
            <person name="Hori C."/>
            <person name="Ishida J.K."/>
            <person name="Kasahara H."/>
            <person name="Kiba T."/>
            <person name="Kim M.S."/>
            <person name="Koo N."/>
            <person name="Laohavisit A."/>
            <person name="Lee Y.H."/>
            <person name="Lumba S."/>
            <person name="McCourt P."/>
            <person name="Mortimer J.C."/>
            <person name="Mutuku J.M."/>
            <person name="Nomura T."/>
            <person name="Sasaki-Sekimoto Y."/>
            <person name="Seto Y."/>
            <person name="Wang Y."/>
            <person name="Wakatake T."/>
            <person name="Sakakibara H."/>
            <person name="Demura T."/>
            <person name="Yamaguchi S."/>
            <person name="Yoneyama K."/>
            <person name="Manabe R.I."/>
            <person name="Nelson D.C."/>
            <person name="Schulman A.H."/>
            <person name="Timko M.P."/>
            <person name="dePamphilis C.W."/>
            <person name="Choi D."/>
            <person name="Shirasu K."/>
        </authorList>
    </citation>
    <scope>NUCLEOTIDE SEQUENCE [LARGE SCALE GENOMIC DNA]</scope>
    <source>
        <strain evidence="2">cv. UVA1</strain>
    </source>
</reference>
<organism evidence="1 2">
    <name type="scientific">Striga asiatica</name>
    <name type="common">Asiatic witchweed</name>
    <name type="synonym">Buchnera asiatica</name>
    <dbReference type="NCBI Taxonomy" id="4170"/>
    <lineage>
        <taxon>Eukaryota</taxon>
        <taxon>Viridiplantae</taxon>
        <taxon>Streptophyta</taxon>
        <taxon>Embryophyta</taxon>
        <taxon>Tracheophyta</taxon>
        <taxon>Spermatophyta</taxon>
        <taxon>Magnoliopsida</taxon>
        <taxon>eudicotyledons</taxon>
        <taxon>Gunneridae</taxon>
        <taxon>Pentapetalae</taxon>
        <taxon>asterids</taxon>
        <taxon>lamiids</taxon>
        <taxon>Lamiales</taxon>
        <taxon>Orobanchaceae</taxon>
        <taxon>Buchnereae</taxon>
        <taxon>Striga</taxon>
    </lineage>
</organism>